<sequence>MKLLLMVTLFMFSSSAFSIDREAMVDEMMLLWHTNEKVEMRIDNFVSSLVELDSSIGEAYYREKYDPVIILARQMYEEAYKTSMSVYSDEELHLLLGFYRTDIGKQLSRKSIDSLNELSNEFVILVPEVYEAFLRRASELNSKSSSD</sequence>
<keyword evidence="1" id="KW-0732">Signal</keyword>
<comment type="caution">
    <text evidence="2">The sequence shown here is derived from an EMBL/GenBank/DDBJ whole genome shotgun (WGS) entry which is preliminary data.</text>
</comment>
<evidence type="ECO:0000313" key="2">
    <source>
        <dbReference type="EMBL" id="MDN2481499.1"/>
    </source>
</evidence>
<evidence type="ECO:0008006" key="4">
    <source>
        <dbReference type="Google" id="ProtNLM"/>
    </source>
</evidence>
<evidence type="ECO:0000313" key="3">
    <source>
        <dbReference type="Proteomes" id="UP001169719"/>
    </source>
</evidence>
<feature type="signal peptide" evidence="1">
    <location>
        <begin position="1"/>
        <end position="18"/>
    </location>
</feature>
<gene>
    <name evidence="2" type="ORF">QWJ08_08840</name>
</gene>
<protein>
    <recommendedName>
        <fullName evidence="4">DUF2059 domain-containing protein</fullName>
    </recommendedName>
</protein>
<feature type="chain" id="PRO_5047295930" description="DUF2059 domain-containing protein" evidence="1">
    <location>
        <begin position="19"/>
        <end position="147"/>
    </location>
</feature>
<proteinExistence type="predicted"/>
<name>A0ABT7Y0D5_9VIBR</name>
<organism evidence="2 3">
    <name type="scientific">Vibrio agarivorans</name>
    <dbReference type="NCBI Taxonomy" id="153622"/>
    <lineage>
        <taxon>Bacteria</taxon>
        <taxon>Pseudomonadati</taxon>
        <taxon>Pseudomonadota</taxon>
        <taxon>Gammaproteobacteria</taxon>
        <taxon>Vibrionales</taxon>
        <taxon>Vibrionaceae</taxon>
        <taxon>Vibrio</taxon>
    </lineage>
</organism>
<evidence type="ECO:0000256" key="1">
    <source>
        <dbReference type="SAM" id="SignalP"/>
    </source>
</evidence>
<dbReference type="Proteomes" id="UP001169719">
    <property type="component" value="Unassembled WGS sequence"/>
</dbReference>
<dbReference type="RefSeq" id="WP_289961604.1">
    <property type="nucleotide sequence ID" value="NZ_JAUEOZ010000001.1"/>
</dbReference>
<reference evidence="2" key="1">
    <citation type="submission" date="2024-05" db="EMBL/GenBank/DDBJ databases">
        <title>Genome Sequences of Four Agar- Degrading Marine Bacteria.</title>
        <authorList>
            <person name="Phillips E.K."/>
            <person name="Shaffer J.C."/>
            <person name="Henson M.W."/>
            <person name="Temperton B."/>
            <person name="Thrash C.J."/>
            <person name="Martin M.O."/>
        </authorList>
    </citation>
    <scope>NUCLEOTIDE SEQUENCE</scope>
    <source>
        <strain evidence="2">EKP203</strain>
    </source>
</reference>
<keyword evidence="3" id="KW-1185">Reference proteome</keyword>
<dbReference type="EMBL" id="JAUEOZ010000001">
    <property type="protein sequence ID" value="MDN2481499.1"/>
    <property type="molecule type" value="Genomic_DNA"/>
</dbReference>
<accession>A0ABT7Y0D5</accession>